<evidence type="ECO:0000313" key="1">
    <source>
        <dbReference type="EMBL" id="JAH13489.1"/>
    </source>
</evidence>
<proteinExistence type="predicted"/>
<sequence length="64" mass="7265">MSSTLSCPFMNIQKLNVAPETQTGTTSVICNREAERMQEVTFWLACRIYAQNRCFPGCTKIKCI</sequence>
<reference evidence="1" key="2">
    <citation type="journal article" date="2015" name="Fish Shellfish Immunol.">
        <title>Early steps in the European eel (Anguilla anguilla)-Vibrio vulnificus interaction in the gills: Role of the RtxA13 toxin.</title>
        <authorList>
            <person name="Callol A."/>
            <person name="Pajuelo D."/>
            <person name="Ebbesson L."/>
            <person name="Teles M."/>
            <person name="MacKenzie S."/>
            <person name="Amaro C."/>
        </authorList>
    </citation>
    <scope>NUCLEOTIDE SEQUENCE</scope>
</reference>
<dbReference type="AlphaFoldDB" id="A0A0E9Q9Q8"/>
<accession>A0A0E9Q9Q8</accession>
<reference evidence="1" key="1">
    <citation type="submission" date="2014-11" db="EMBL/GenBank/DDBJ databases">
        <authorList>
            <person name="Amaro Gonzalez C."/>
        </authorList>
    </citation>
    <scope>NUCLEOTIDE SEQUENCE</scope>
</reference>
<name>A0A0E9Q9Q8_ANGAN</name>
<protein>
    <submittedName>
        <fullName evidence="1">Uncharacterized protein</fullName>
    </submittedName>
</protein>
<dbReference type="EMBL" id="GBXM01095088">
    <property type="protein sequence ID" value="JAH13489.1"/>
    <property type="molecule type" value="Transcribed_RNA"/>
</dbReference>
<organism evidence="1">
    <name type="scientific">Anguilla anguilla</name>
    <name type="common">European freshwater eel</name>
    <name type="synonym">Muraena anguilla</name>
    <dbReference type="NCBI Taxonomy" id="7936"/>
    <lineage>
        <taxon>Eukaryota</taxon>
        <taxon>Metazoa</taxon>
        <taxon>Chordata</taxon>
        <taxon>Craniata</taxon>
        <taxon>Vertebrata</taxon>
        <taxon>Euteleostomi</taxon>
        <taxon>Actinopterygii</taxon>
        <taxon>Neopterygii</taxon>
        <taxon>Teleostei</taxon>
        <taxon>Anguilliformes</taxon>
        <taxon>Anguillidae</taxon>
        <taxon>Anguilla</taxon>
    </lineage>
</organism>